<dbReference type="AlphaFoldDB" id="A0A0D0U1F5"/>
<keyword evidence="2" id="KW-1185">Reference proteome</keyword>
<dbReference type="Proteomes" id="UP000053392">
    <property type="component" value="Unassembled WGS sequence"/>
</dbReference>
<evidence type="ECO:0000313" key="2">
    <source>
        <dbReference type="Proteomes" id="UP000053392"/>
    </source>
</evidence>
<evidence type="ECO:0000313" key="1">
    <source>
        <dbReference type="EMBL" id="KIR42028.1"/>
    </source>
</evidence>
<reference evidence="1 2" key="1">
    <citation type="submission" date="2015-01" db="EMBL/GenBank/DDBJ databases">
        <title>The Genome Sequence of Cryptococcus gattii Ram5.</title>
        <authorList>
            <consortium name="The Broad Institute Genomics Platform"/>
            <person name="Cuomo C."/>
            <person name="Litvintseva A."/>
            <person name="Chen Y."/>
            <person name="Heitman J."/>
            <person name="Sun S."/>
            <person name="Springer D."/>
            <person name="Dromer F."/>
            <person name="Young S."/>
            <person name="Zeng Q."/>
            <person name="Gargeya S."/>
            <person name="Abouelleil A."/>
            <person name="Alvarado L."/>
            <person name="Chapman S.B."/>
            <person name="Gainer-Dewar J."/>
            <person name="Goldberg J."/>
            <person name="Griggs A."/>
            <person name="Gujja S."/>
            <person name="Hansen M."/>
            <person name="Howarth C."/>
            <person name="Imamovic A."/>
            <person name="Larimer J."/>
            <person name="Murphy C."/>
            <person name="Naylor J."/>
            <person name="Pearson M."/>
            <person name="Priest M."/>
            <person name="Roberts A."/>
            <person name="Saif S."/>
            <person name="Shea T."/>
            <person name="Sykes S."/>
            <person name="Wortman J."/>
            <person name="Nusbaum C."/>
            <person name="Birren B."/>
        </authorList>
    </citation>
    <scope>NUCLEOTIDE SEQUENCE [LARGE SCALE GENOMIC DNA]</scope>
    <source>
        <strain evidence="1 2">Ram5</strain>
    </source>
</reference>
<dbReference type="HOGENOM" id="CLU_2073030_0_0_1"/>
<accession>A0A0D0U1F5</accession>
<proteinExistence type="predicted"/>
<dbReference type="EMBL" id="KN847899">
    <property type="protein sequence ID" value="KIR42028.1"/>
    <property type="molecule type" value="Genomic_DNA"/>
</dbReference>
<organism evidence="1 2">
    <name type="scientific">Cryptococcus deuterogattii Ram5</name>
    <dbReference type="NCBI Taxonomy" id="1296110"/>
    <lineage>
        <taxon>Eukaryota</taxon>
        <taxon>Fungi</taxon>
        <taxon>Dikarya</taxon>
        <taxon>Basidiomycota</taxon>
        <taxon>Agaricomycotina</taxon>
        <taxon>Tremellomycetes</taxon>
        <taxon>Tremellales</taxon>
        <taxon>Cryptococcaceae</taxon>
        <taxon>Cryptococcus</taxon>
        <taxon>Cryptococcus gattii species complex</taxon>
    </lineage>
</organism>
<gene>
    <name evidence="1" type="ORF">I313_02190</name>
</gene>
<name>A0A0D0U1F5_9TREE</name>
<protein>
    <submittedName>
        <fullName evidence="1">Uncharacterized protein</fullName>
    </submittedName>
</protein>
<sequence>MRPLSLTDSSSSTTSPPCNWKSYIILPDVKEVSAHLFGIKHVPPDYVATGQETEIGCIGNVLLFSGHPNGHLLTTIKVPEMHAYTAFVAGHQSIMAHRLITPYKWKKRCFFLFLVTSA</sequence>